<dbReference type="Proteomes" id="UP000243519">
    <property type="component" value="Unassembled WGS sequence"/>
</dbReference>
<proteinExistence type="predicted"/>
<feature type="domain" description="HNH nuclease" evidence="2">
    <location>
        <begin position="131"/>
        <end position="212"/>
    </location>
</feature>
<dbReference type="EMBL" id="LHPN01000003">
    <property type="protein sequence ID" value="OAL72937.1"/>
    <property type="molecule type" value="Genomic_DNA"/>
</dbReference>
<evidence type="ECO:0000256" key="1">
    <source>
        <dbReference type="SAM" id="MobiDB-lite"/>
    </source>
</evidence>
<gene>
    <name evidence="3" type="ORF">A7D00_2710</name>
</gene>
<evidence type="ECO:0000313" key="3">
    <source>
        <dbReference type="EMBL" id="OAL72937.1"/>
    </source>
</evidence>
<dbReference type="InterPro" id="IPR003615">
    <property type="entry name" value="HNH_nuc"/>
</dbReference>
<comment type="caution">
    <text evidence="3">The sequence shown here is derived from an EMBL/GenBank/DDBJ whole genome shotgun (WGS) entry which is preliminary data.</text>
</comment>
<sequence>MDPQPAVDMFSDDNEAERAERTSLLNELDGLVDSALFSRGLWACLRVADLGPLRRIVESARRNPVTVPGLDYSLQESNLLRHSKRLRHLQPRPSPVRQPDKVCLICLLKRRRDTREKPQSNLCRERDRNRCVITKSGEPVEVAHIFPFAMRGLQTEEARSQFYSPWKILKTFWSEEKVERWLNAIQATTETPKNLFCLAPHAHDYQGKAYLALKHLETSEDQTSSTVMFVWLPDFDTPKSLRLCTEPSAASVVQLREDSTGGVVGLWDVTTRLPISTGSRIVLETTDPVRLPLPDTDLLGLHWVLQRVAAMAGNVEPRDDIYDTDNEDDEMFSVWANDDSDLSDLYLPQEPTTSTTSNDKSKMVLDMNRCDPQGIPEYST</sequence>
<feature type="region of interest" description="Disordered" evidence="1">
    <location>
        <begin position="343"/>
        <end position="380"/>
    </location>
</feature>
<organism evidence="3 4">
    <name type="scientific">Trichophyton violaceum</name>
    <dbReference type="NCBI Taxonomy" id="34388"/>
    <lineage>
        <taxon>Eukaryota</taxon>
        <taxon>Fungi</taxon>
        <taxon>Dikarya</taxon>
        <taxon>Ascomycota</taxon>
        <taxon>Pezizomycotina</taxon>
        <taxon>Eurotiomycetes</taxon>
        <taxon>Eurotiomycetidae</taxon>
        <taxon>Onygenales</taxon>
        <taxon>Arthrodermataceae</taxon>
        <taxon>Trichophyton</taxon>
    </lineage>
</organism>
<dbReference type="AlphaFoldDB" id="A0A178FN86"/>
<keyword evidence="4" id="KW-1185">Reference proteome</keyword>
<evidence type="ECO:0000259" key="2">
    <source>
        <dbReference type="Pfam" id="PF13391"/>
    </source>
</evidence>
<reference evidence="3 4" key="1">
    <citation type="submission" date="2016-05" db="EMBL/GenBank/DDBJ databases">
        <title>Genome sequencing of Trichophyton violaceum CMCC(F)T3l isolated from hair.</title>
        <authorList>
            <person name="Zhan P."/>
            <person name="Tao Y."/>
            <person name="Liu W."/>
        </authorList>
    </citation>
    <scope>NUCLEOTIDE SEQUENCE [LARGE SCALE GENOMIC DNA]</scope>
    <source>
        <strain evidence="4">CMCC(F)T3l</strain>
    </source>
</reference>
<accession>A0A178FN86</accession>
<evidence type="ECO:0000313" key="4">
    <source>
        <dbReference type="Proteomes" id="UP000243519"/>
    </source>
</evidence>
<dbReference type="Pfam" id="PF13391">
    <property type="entry name" value="HNH_2"/>
    <property type="match status" value="1"/>
</dbReference>
<protein>
    <recommendedName>
        <fullName evidence="2">HNH nuclease domain-containing protein</fullName>
    </recommendedName>
</protein>
<name>A0A178FN86_TRIVO</name>